<dbReference type="GO" id="GO:0022857">
    <property type="term" value="F:transmembrane transporter activity"/>
    <property type="evidence" value="ECO:0007669"/>
    <property type="project" value="InterPro"/>
</dbReference>
<feature type="transmembrane region" description="Helical" evidence="2">
    <location>
        <begin position="171"/>
        <end position="190"/>
    </location>
</feature>
<organism evidence="4 5">
    <name type="scientific">Salinadaptatus halalkaliphilus</name>
    <dbReference type="NCBI Taxonomy" id="2419781"/>
    <lineage>
        <taxon>Archaea</taxon>
        <taxon>Methanobacteriati</taxon>
        <taxon>Methanobacteriota</taxon>
        <taxon>Stenosarchaea group</taxon>
        <taxon>Halobacteria</taxon>
        <taxon>Halobacteriales</taxon>
        <taxon>Natrialbaceae</taxon>
        <taxon>Salinadaptatus</taxon>
    </lineage>
</organism>
<evidence type="ECO:0000256" key="2">
    <source>
        <dbReference type="SAM" id="Phobius"/>
    </source>
</evidence>
<dbReference type="GO" id="GO:0005886">
    <property type="term" value="C:plasma membrane"/>
    <property type="evidence" value="ECO:0007669"/>
    <property type="project" value="TreeGrafter"/>
</dbReference>
<gene>
    <name evidence="4" type="ORF">D8Y22_14905</name>
</gene>
<protein>
    <submittedName>
        <fullName evidence="4">MFS transporter</fullName>
    </submittedName>
</protein>
<feature type="region of interest" description="Disordered" evidence="1">
    <location>
        <begin position="197"/>
        <end position="223"/>
    </location>
</feature>
<evidence type="ECO:0000313" key="5">
    <source>
        <dbReference type="Proteomes" id="UP000318864"/>
    </source>
</evidence>
<feature type="transmembrane region" description="Helical" evidence="2">
    <location>
        <begin position="338"/>
        <end position="360"/>
    </location>
</feature>
<name>A0A4S3TJ47_9EURY</name>
<feature type="transmembrane region" description="Helical" evidence="2">
    <location>
        <begin position="82"/>
        <end position="100"/>
    </location>
</feature>
<evidence type="ECO:0000256" key="1">
    <source>
        <dbReference type="SAM" id="MobiDB-lite"/>
    </source>
</evidence>
<feature type="transmembrane region" description="Helical" evidence="2">
    <location>
        <begin position="313"/>
        <end position="332"/>
    </location>
</feature>
<accession>A0A4S3TJ47</accession>
<feature type="transmembrane region" description="Helical" evidence="2">
    <location>
        <begin position="140"/>
        <end position="165"/>
    </location>
</feature>
<keyword evidence="2" id="KW-0472">Membrane</keyword>
<dbReference type="SUPFAM" id="SSF103473">
    <property type="entry name" value="MFS general substrate transporter"/>
    <property type="match status" value="1"/>
</dbReference>
<reference evidence="4 5" key="1">
    <citation type="submission" date="2018-10" db="EMBL/GenBank/DDBJ databases">
        <title>Natronolimnobius sp. XQ-INN 246 isolated from Inner Mongolia Autonomous Region of China.</title>
        <authorList>
            <person name="Xue Q."/>
        </authorList>
    </citation>
    <scope>NUCLEOTIDE SEQUENCE [LARGE SCALE GENOMIC DNA]</scope>
    <source>
        <strain evidence="4 5">XQ-INN 246</strain>
    </source>
</reference>
<dbReference type="OrthoDB" id="117970at2157"/>
<dbReference type="Gene3D" id="1.20.1250.20">
    <property type="entry name" value="MFS general substrate transporter like domains"/>
    <property type="match status" value="2"/>
</dbReference>
<dbReference type="InterPro" id="IPR036259">
    <property type="entry name" value="MFS_trans_sf"/>
</dbReference>
<feature type="transmembrane region" description="Helical" evidence="2">
    <location>
        <begin position="281"/>
        <end position="301"/>
    </location>
</feature>
<keyword evidence="5" id="KW-1185">Reference proteome</keyword>
<dbReference type="EMBL" id="RBZW01000044">
    <property type="protein sequence ID" value="THE64011.1"/>
    <property type="molecule type" value="Genomic_DNA"/>
</dbReference>
<dbReference type="RefSeq" id="WP_141465481.1">
    <property type="nucleotide sequence ID" value="NZ_RBZW01000044.1"/>
</dbReference>
<evidence type="ECO:0000259" key="3">
    <source>
        <dbReference type="PROSITE" id="PS50850"/>
    </source>
</evidence>
<evidence type="ECO:0000313" key="4">
    <source>
        <dbReference type="EMBL" id="THE64011.1"/>
    </source>
</evidence>
<feature type="transmembrane region" description="Helical" evidence="2">
    <location>
        <begin position="106"/>
        <end position="128"/>
    </location>
</feature>
<feature type="transmembrane region" description="Helical" evidence="2">
    <location>
        <begin position="239"/>
        <end position="261"/>
    </location>
</feature>
<keyword evidence="2" id="KW-0812">Transmembrane</keyword>
<dbReference type="InterPro" id="IPR020846">
    <property type="entry name" value="MFS_dom"/>
</dbReference>
<feature type="transmembrane region" description="Helical" evidence="2">
    <location>
        <begin position="409"/>
        <end position="430"/>
    </location>
</feature>
<dbReference type="PROSITE" id="PS50850">
    <property type="entry name" value="MFS"/>
    <property type="match status" value="1"/>
</dbReference>
<dbReference type="PANTHER" id="PTHR43129:SF1">
    <property type="entry name" value="FOSMIDOMYCIN RESISTANCE PROTEIN"/>
    <property type="match status" value="1"/>
</dbReference>
<feature type="transmembrane region" description="Helical" evidence="2">
    <location>
        <begin position="49"/>
        <end position="70"/>
    </location>
</feature>
<proteinExistence type="predicted"/>
<dbReference type="PANTHER" id="PTHR43129">
    <property type="entry name" value="FOSMIDOMYCIN RESISTANCE PROTEIN"/>
    <property type="match status" value="1"/>
</dbReference>
<feature type="transmembrane region" description="Helical" evidence="2">
    <location>
        <begin position="381"/>
        <end position="403"/>
    </location>
</feature>
<dbReference type="InterPro" id="IPR011701">
    <property type="entry name" value="MFS"/>
</dbReference>
<dbReference type="Pfam" id="PF07690">
    <property type="entry name" value="MFS_1"/>
    <property type="match status" value="1"/>
</dbReference>
<dbReference type="AlphaFoldDB" id="A0A4S3TJ47"/>
<comment type="caution">
    <text evidence="4">The sequence shown here is derived from an EMBL/GenBank/DDBJ whole genome shotgun (WGS) entry which is preliminary data.</text>
</comment>
<feature type="domain" description="Major facilitator superfamily (MFS) profile" evidence="3">
    <location>
        <begin position="16"/>
        <end position="432"/>
    </location>
</feature>
<sequence>MRALLAEYAEIERPRNVGLISFSHGINEFYGLVIPPIIPLLVTDLDITYAAAGLLLTVFYAMYSVFQLPAGMIADRIGKKRLLVWGLVGMAIGLLVASTAQTYEVLLMAKVLMGIAGSTYHPAGMAMISDSETSETEGKAMGVFGLGGQIGVASAPVIIGGIAALVDWRTALLVAAGVGIVFTVVFQFLYRTPPATMSTEDPTDEAIDGGTDTTDDESIRTDGDGSIASRIQRQIQGILRFELTTGIVLVSLVTLLVSLQIRSIQTFATGFVADGVGQTTSMANGVFFVMLSASAVSSIWVGSLADRFDRGRLGVLAATTTSLLLLSTMLVVALEATLIDWMVTGLLAVVFGLLGLAVYGCTPIKNALISEYATSDASGSIFGVTQTASSAGSAAGPAIFGYVATEFSIAVAFPLIAVVGGIIAVGFYTLSRQP</sequence>
<dbReference type="Proteomes" id="UP000318864">
    <property type="component" value="Unassembled WGS sequence"/>
</dbReference>
<keyword evidence="2" id="KW-1133">Transmembrane helix</keyword>